<dbReference type="GO" id="GO:0005840">
    <property type="term" value="C:ribosome"/>
    <property type="evidence" value="ECO:0007669"/>
    <property type="project" value="InterPro"/>
</dbReference>
<dbReference type="Gene3D" id="3.90.930.12">
    <property type="entry name" value="Ribosomal protein L6, alpha-beta domain"/>
    <property type="match status" value="1"/>
</dbReference>
<name>A0A0K3AS86_BABMR</name>
<reference evidence="1 2" key="2">
    <citation type="journal article" date="2013" name="PLoS ONE">
        <title>Whole genome mapping and re-organization of the nuclear and mitochondrial genomes of Babesia microti isolates.</title>
        <authorList>
            <person name="Cornillot E."/>
            <person name="Dassouli A."/>
            <person name="Garg A."/>
            <person name="Pachikara N."/>
            <person name="Randazzo S."/>
            <person name="Depoix D."/>
            <person name="Carcy B."/>
            <person name="Delbecq S."/>
            <person name="Frutos R."/>
            <person name="Silva J.C."/>
            <person name="Sutton R."/>
            <person name="Krause P.J."/>
            <person name="Mamoun C.B."/>
        </authorList>
    </citation>
    <scope>NUCLEOTIDE SEQUENCE [LARGE SCALE GENOMIC DNA]</scope>
    <source>
        <strain evidence="1 2">RI</strain>
    </source>
</reference>
<reference evidence="1 2" key="1">
    <citation type="journal article" date="2012" name="Nucleic Acids Res.">
        <title>Sequencing of the smallest Apicomplexan genome from the human pathogen Babesia microti.</title>
        <authorList>
            <person name="Cornillot E."/>
            <person name="Hadj-Kaddour K."/>
            <person name="Dassouli A."/>
            <person name="Noel B."/>
            <person name="Ranwez V."/>
            <person name="Vacherie B."/>
            <person name="Augagneur Y."/>
            <person name="Bres V."/>
            <person name="Duclos A."/>
            <person name="Randazzo S."/>
            <person name="Carcy B."/>
            <person name="Debierre-Grockiego F."/>
            <person name="Delbecq S."/>
            <person name="Moubri-Menage K."/>
            <person name="Shams-Eldin H."/>
            <person name="Usmani-Brown S."/>
            <person name="Bringaud F."/>
            <person name="Wincker P."/>
            <person name="Vivares C.P."/>
            <person name="Schwarz R.T."/>
            <person name="Schetters T.P."/>
            <person name="Krause P.J."/>
            <person name="Gorenflot A."/>
            <person name="Berry V."/>
            <person name="Barbe V."/>
            <person name="Ben Mamoun C."/>
        </authorList>
    </citation>
    <scope>NUCLEOTIDE SEQUENCE [LARGE SCALE GENOMIC DNA]</scope>
    <source>
        <strain evidence="1 2">RI</strain>
    </source>
</reference>
<evidence type="ECO:0000313" key="1">
    <source>
        <dbReference type="EMBL" id="CTQ41468.1"/>
    </source>
</evidence>
<accession>A0A0K3AS86</accession>
<dbReference type="InterPro" id="IPR036789">
    <property type="entry name" value="Ribosomal_uL6-like_a/b-dom_sf"/>
</dbReference>
<dbReference type="EMBL" id="LN871598">
    <property type="protein sequence ID" value="CTQ41468.1"/>
    <property type="molecule type" value="Genomic_DNA"/>
</dbReference>
<proteinExistence type="predicted"/>
<dbReference type="GO" id="GO:0019843">
    <property type="term" value="F:rRNA binding"/>
    <property type="evidence" value="ECO:0007669"/>
    <property type="project" value="InterPro"/>
</dbReference>
<dbReference type="VEuPathDB" id="PiroplasmaDB:BMR1_03g04345"/>
<dbReference type="GO" id="GO:0006412">
    <property type="term" value="P:translation"/>
    <property type="evidence" value="ECO:0007669"/>
    <property type="project" value="InterPro"/>
</dbReference>
<dbReference type="GeneID" id="24425516"/>
<reference evidence="1 2" key="3">
    <citation type="journal article" date="2016" name="Sci. Rep.">
        <title>Genome-wide diversity and gene expression profiling of Babesia microti isolates identify polymorphic genes that mediate host-pathogen interactions.</title>
        <authorList>
            <person name="Silva J.C."/>
            <person name="Cornillot E."/>
            <person name="McCracken C."/>
            <person name="Usmani-Brown S."/>
            <person name="Dwivedi A."/>
            <person name="Ifeonu O.O."/>
            <person name="Crabtree J."/>
            <person name="Gotia H.T."/>
            <person name="Virji A.Z."/>
            <person name="Reynes C."/>
            <person name="Colinge J."/>
            <person name="Kumar V."/>
            <person name="Lawres L."/>
            <person name="Pazzi J.E."/>
            <person name="Pablo J.V."/>
            <person name="Hung C."/>
            <person name="Brancato J."/>
            <person name="Kumari P."/>
            <person name="Orvis J."/>
            <person name="Tretina K."/>
            <person name="Chibucos M."/>
            <person name="Ott S."/>
            <person name="Sadzewicz L."/>
            <person name="Sengamalay N."/>
            <person name="Shetty A.C."/>
            <person name="Su Q."/>
            <person name="Tallon L."/>
            <person name="Fraser C.M."/>
            <person name="Frutos R."/>
            <person name="Molina D.M."/>
            <person name="Krause P.J."/>
            <person name="Ben Mamoun C."/>
        </authorList>
    </citation>
    <scope>NUCLEOTIDE SEQUENCE [LARGE SCALE GENOMIC DNA]</scope>
    <source>
        <strain evidence="1 2">RI</strain>
    </source>
</reference>
<sequence>MYLPHISKLMCGQIRHFSVSNRFGSSLYGVTDLHSNSKLVELPKNDTLSPSQIENMKMPSKLNLVKWDGRVSVLGLKYFFRKTTTPIGYYQIKTSGNNPQNIVILSSTDQKLLETKTLSNSLHEQTRGFGGQVILNGRGVKAYFDPIFPNLMIRLGVGAKPIDATRICTMYQNLVKVDIDRTGMILTVHGFDKQKVGNVIYRIYKITKVNPYTMKGGHIAFYNVKQKIPKKK</sequence>
<protein>
    <recommendedName>
        <fullName evidence="3">Ribosomal protein L6</fullName>
    </recommendedName>
</protein>
<dbReference type="KEGG" id="bmic:BMR1_03g04345"/>
<dbReference type="SUPFAM" id="SSF56053">
    <property type="entry name" value="Ribosomal protein L6"/>
    <property type="match status" value="1"/>
</dbReference>
<dbReference type="GO" id="GO:0003735">
    <property type="term" value="F:structural constituent of ribosome"/>
    <property type="evidence" value="ECO:0007669"/>
    <property type="project" value="InterPro"/>
</dbReference>
<evidence type="ECO:0008006" key="3">
    <source>
        <dbReference type="Google" id="ProtNLM"/>
    </source>
</evidence>
<dbReference type="RefSeq" id="XP_012649479.1">
    <property type="nucleotide sequence ID" value="XM_012794025.1"/>
</dbReference>
<dbReference type="AlphaFoldDB" id="A0A0K3AS86"/>
<dbReference type="OrthoDB" id="407066at2759"/>
<dbReference type="Proteomes" id="UP000002899">
    <property type="component" value="Chromosome III"/>
</dbReference>
<dbReference type="OMA" id="KCIDATR"/>
<keyword evidence="2" id="KW-1185">Reference proteome</keyword>
<organism evidence="1 2">
    <name type="scientific">Babesia microti (strain RI)</name>
    <dbReference type="NCBI Taxonomy" id="1133968"/>
    <lineage>
        <taxon>Eukaryota</taxon>
        <taxon>Sar</taxon>
        <taxon>Alveolata</taxon>
        <taxon>Apicomplexa</taxon>
        <taxon>Aconoidasida</taxon>
        <taxon>Piroplasmida</taxon>
        <taxon>Babesiidae</taxon>
        <taxon>Babesia</taxon>
    </lineage>
</organism>
<evidence type="ECO:0000313" key="2">
    <source>
        <dbReference type="Proteomes" id="UP000002899"/>
    </source>
</evidence>